<evidence type="ECO:0000256" key="7">
    <source>
        <dbReference type="RuleBase" id="RU003435"/>
    </source>
</evidence>
<dbReference type="EMBL" id="WIWJ01000056">
    <property type="protein sequence ID" value="MQT49496.1"/>
    <property type="molecule type" value="Genomic_DNA"/>
</dbReference>
<proteinExistence type="inferred from homology"/>
<evidence type="ECO:0000313" key="12">
    <source>
        <dbReference type="Proteomes" id="UP000441404"/>
    </source>
</evidence>
<evidence type="ECO:0000259" key="9">
    <source>
        <dbReference type="Pfam" id="PF19310"/>
    </source>
</evidence>
<comment type="cofactor">
    <cofactor evidence="7">
        <name>Zn(2+)</name>
        <dbReference type="ChEBI" id="CHEBI:29105"/>
    </cofactor>
    <text evidence="7">Binds 1 zinc ion.</text>
</comment>
<dbReference type="Proteomes" id="UP000441404">
    <property type="component" value="Unassembled WGS sequence"/>
</dbReference>
<dbReference type="InterPro" id="IPR001567">
    <property type="entry name" value="Pept_M3A_M3B_dom"/>
</dbReference>
<dbReference type="PANTHER" id="PTHR11804">
    <property type="entry name" value="PROTEASE M3 THIMET OLIGOPEPTIDASE-RELATED"/>
    <property type="match status" value="1"/>
</dbReference>
<keyword evidence="5 7" id="KW-0862">Zinc</keyword>
<organism evidence="10 12">
    <name type="scientific">Pseudomonas helleri</name>
    <dbReference type="NCBI Taxonomy" id="1608996"/>
    <lineage>
        <taxon>Bacteria</taxon>
        <taxon>Pseudomonadati</taxon>
        <taxon>Pseudomonadota</taxon>
        <taxon>Gammaproteobacteria</taxon>
        <taxon>Pseudomonadales</taxon>
        <taxon>Pseudomonadaceae</taxon>
        <taxon>Pseudomonas</taxon>
    </lineage>
</organism>
<reference evidence="12 13" key="1">
    <citation type="submission" date="2019-10" db="EMBL/GenBank/DDBJ databases">
        <title>Evaluation of single-gene subtyping targets for Pseudomonas.</title>
        <authorList>
            <person name="Reichler S.J."/>
            <person name="Orsi R.H."/>
            <person name="Wiedmann M."/>
            <person name="Martin N.H."/>
            <person name="Murphy S.I."/>
        </authorList>
    </citation>
    <scope>NUCLEOTIDE SEQUENCE [LARGE SCALE GENOMIC DNA]</scope>
    <source>
        <strain evidence="11 13">FSL R10-3254</strain>
        <strain evidence="10 12">FSL R10-3257</strain>
    </source>
</reference>
<dbReference type="GO" id="GO:0046872">
    <property type="term" value="F:metal ion binding"/>
    <property type="evidence" value="ECO:0007669"/>
    <property type="project" value="UniProtKB-UniRule"/>
</dbReference>
<keyword evidence="3 7" id="KW-0479">Metal-binding</keyword>
<dbReference type="PANTHER" id="PTHR11804:SF84">
    <property type="entry name" value="SACCHAROLYSIN"/>
    <property type="match status" value="1"/>
</dbReference>
<dbReference type="InterPro" id="IPR024077">
    <property type="entry name" value="Neurolysin/TOP_dom2"/>
</dbReference>
<dbReference type="GO" id="GO:0006508">
    <property type="term" value="P:proteolysis"/>
    <property type="evidence" value="ECO:0007669"/>
    <property type="project" value="UniProtKB-KW"/>
</dbReference>
<protein>
    <submittedName>
        <fullName evidence="10">Uncharacterized protein</fullName>
    </submittedName>
</protein>
<evidence type="ECO:0000313" key="11">
    <source>
        <dbReference type="EMBL" id="MQT91143.1"/>
    </source>
</evidence>
<evidence type="ECO:0000259" key="8">
    <source>
        <dbReference type="Pfam" id="PF01432"/>
    </source>
</evidence>
<dbReference type="Proteomes" id="UP000489190">
    <property type="component" value="Unassembled WGS sequence"/>
</dbReference>
<dbReference type="EMBL" id="WIWI01000053">
    <property type="protein sequence ID" value="MQT91143.1"/>
    <property type="molecule type" value="Genomic_DNA"/>
</dbReference>
<evidence type="ECO:0000256" key="2">
    <source>
        <dbReference type="ARBA" id="ARBA00022670"/>
    </source>
</evidence>
<evidence type="ECO:0000256" key="4">
    <source>
        <dbReference type="ARBA" id="ARBA00022801"/>
    </source>
</evidence>
<evidence type="ECO:0000256" key="5">
    <source>
        <dbReference type="ARBA" id="ARBA00022833"/>
    </source>
</evidence>
<feature type="domain" description="Oligopeptidase A N-terminal" evidence="9">
    <location>
        <begin position="49"/>
        <end position="147"/>
    </location>
</feature>
<dbReference type="GO" id="GO:0004222">
    <property type="term" value="F:metalloendopeptidase activity"/>
    <property type="evidence" value="ECO:0007669"/>
    <property type="project" value="InterPro"/>
</dbReference>
<evidence type="ECO:0000313" key="13">
    <source>
        <dbReference type="Proteomes" id="UP000489190"/>
    </source>
</evidence>
<accession>A0A6A7YMS1</accession>
<keyword evidence="6 7" id="KW-0482">Metalloprotease</keyword>
<dbReference type="InterPro" id="IPR045090">
    <property type="entry name" value="Pept_M3A_M3B"/>
</dbReference>
<name>A0A6A7YMS1_9PSED</name>
<sequence>MLDTNPLLNTSVLPPFSMIRAEHLVPAVEHIIAKSQTTVAGIIASQTSFPTWDDLVLAMDEVKAQLEETIQMIDVLSTVHTHKAWADAVTLCGGLMTQYKGQLAQNTTLYALYQALANSPIAALFNSARKRVLEKILLEYRHAGLHLGPVHQERLRELKEQTRLLEQTFSAHVHQATQAWGKHIENESLLAGLSAPLKQRLASAAQHKNLTGWWLTLDDEVFHDVMLYAQNRPLREEVWIARYTLATALGPQPEQLNNDDVLTRLLSNRHQIAQLLGHEHFAQLALQGQMASSTDEVMNFLRHELESQRATFTLERAQLEALMVEYDIPQLEPWDYEYLAQILRQADGVSQDALNVYFPLPTVVERLVQFTRRLFGVELVEQTQFDRWHPDVRLYQVMEHQQILGYLFIDPYGRQETDGAVEVLTLRNRRMTAEGRPRLPVAVLSGRFAKGDGEQPCLLSHTQLRRLVHEFGHCLQHLLTGQGYRDISGIGGMSPDAIEFASQIMEQWCFSDEFLVWMSAHYQTQEAMPADAAQRLTRVVHTQTSWATANVLLLMLFDIEVHRTQGDGRSPHEVFDALNTEVGHLKWPHDVSPYNSNGLMTSPHVARGYSYKWSGVLASQAFEQFSRRGLFDAETGQAFRDAFFTYGDARSLRDSMEAFLGADKVDRFFPPSAALLRVDNTRDVATLMGQLTTSQQQMIELNDALPRPADIAAQHLKNWFKTTFPALADSVAVRDVSVRTVHETLIPLAERVPDGPLFSRTIISSVPLDVLFWQAAAGRLNTGELFLNLQNIEVVHQTGSTTQAPAALNSNDAKSAFERLLVETRPLSFERQWEQALEHFWSKAASFTQNRPVNEWLADQLSHQLMTQANLHALDGTLQEPLLHAVTDYALSAPEAEARASLLETVRPGVYTLAYTPQRWRVSLPVRNCVVFTARDNDVELGAALLWRLGEPLEVFYSLAQLKASLKEGGDAIGEIKHQPLPGNFLVLQVMALRQAQKTDVLQALLDGPNEGEQVNDWIQRVDEAADLGDRLDIAVPMNARQLKQSLSQLNTWLHSSRHATGKDRVAWWKACRAWQQAVTDAQSLPADPITLATPEAIQAWTRTELERLIKEKYPPADPDRVFLTIEKRIVDPHAPSGSSAYGSGVALSEHKGIIFDRRSLTQWAISNMTPDESNARDYVEEGPLNFDAIRDLVKSANVGVTLDSWIIGAARRTQTLWMSLKAKQMRVEVLAAHLSGDLMHDASNTRLNLVLAALDGRQPQERSKVNDQEVVVYQIKWGSSTLRDIVAFGVKNLKGRPSLTLYTPGAPDARVFRDADGEAFEDLMSAVVTALTTTPEMTLWLISKLPLSAQAEQIASLESKAPDRPLGEKIKQFVLDVFLPIKFRVDLGFPAQGAIAAVDIDLFEALYETHIVHARDAANVLTVSHAERDSEAAQIGRSKGLVLVLGMISIPQVNRLGGLLGRAIIPTMIGGAAVVSIKDEGGSGSQWLSDFIGAMGEVVAEAGEDLIMSRASGRRGKKYAGKRYMALTTLPRMVDASLRPYLLEGVDGSGLQPEGRNLYRGRDGQGYVKLDGGFYKTTVQGGERFVYSSRNISNRRKVVWENGRWQAEAPNRLLGGGPVMSLFRAPETPQQKKYNALLEGYLVDHYNPPGDMVREAANVIGAMPEVLAQRVLDESIIDARVSGIEAYRSLMKLLNRQRRLPPEYKASSDTLVYKLDVWSAVHSATRDFETSVPGLKFSDVQKIKIFDMALPYRNAYYETTGMNIAVMPDNATGAVFIGITPLRGKKRRELDKINKDYNDLSLSLRQKVVSALQAQFPGQGPETVAALERYLAVPENVEHHRKIARTLLREEMQARNMPGLLTEVRNKRIPYFVVIKGKTQQKIMVATAEDIDHFSQSLIKYTEPFDIQAVTQTATHKVTGKLPATSTTSTTPAVSEGPATDRFSINVSALAEAQMTYDSFPEAARIKMTSIMDDIRAGRVTSKRINGYYWYDMSQLDPGSGRGAWRAAFERKGDTWELQGFYDYHTHRAATVWSY</sequence>
<evidence type="ECO:0000313" key="10">
    <source>
        <dbReference type="EMBL" id="MQT49496.1"/>
    </source>
</evidence>
<evidence type="ECO:0000256" key="3">
    <source>
        <dbReference type="ARBA" id="ARBA00022723"/>
    </source>
</evidence>
<comment type="similarity">
    <text evidence="1 7">Belongs to the peptidase M3 family.</text>
</comment>
<feature type="domain" description="Peptidase M3A/M3B catalytic" evidence="8">
    <location>
        <begin position="225"/>
        <end position="665"/>
    </location>
</feature>
<keyword evidence="2 7" id="KW-0645">Protease</keyword>
<dbReference type="SUPFAM" id="SSF55486">
    <property type="entry name" value="Metalloproteases ('zincins'), catalytic domain"/>
    <property type="match status" value="1"/>
</dbReference>
<dbReference type="GO" id="GO:0006518">
    <property type="term" value="P:peptide metabolic process"/>
    <property type="evidence" value="ECO:0007669"/>
    <property type="project" value="TreeGrafter"/>
</dbReference>
<dbReference type="InterPro" id="IPR024080">
    <property type="entry name" value="Neurolysin/TOP_N"/>
</dbReference>
<dbReference type="InterPro" id="IPR024079">
    <property type="entry name" value="MetalloPept_cat_dom_sf"/>
</dbReference>
<dbReference type="RefSeq" id="WP_153329874.1">
    <property type="nucleotide sequence ID" value="NZ_WIWI01000053.1"/>
</dbReference>
<dbReference type="Gene3D" id="1.20.1050.40">
    <property type="entry name" value="Endopeptidase. Chain P, domain 1"/>
    <property type="match status" value="1"/>
</dbReference>
<dbReference type="Pfam" id="PF01432">
    <property type="entry name" value="Peptidase_M3"/>
    <property type="match status" value="1"/>
</dbReference>
<comment type="caution">
    <text evidence="10">The sequence shown here is derived from an EMBL/GenBank/DDBJ whole genome shotgun (WGS) entry which is preliminary data.</text>
</comment>
<dbReference type="Pfam" id="PF19310">
    <property type="entry name" value="TOP_N"/>
    <property type="match status" value="1"/>
</dbReference>
<dbReference type="InterPro" id="IPR045666">
    <property type="entry name" value="OpdA_N"/>
</dbReference>
<evidence type="ECO:0000256" key="6">
    <source>
        <dbReference type="ARBA" id="ARBA00023049"/>
    </source>
</evidence>
<keyword evidence="4 7" id="KW-0378">Hydrolase</keyword>
<dbReference type="Gene3D" id="3.40.390.10">
    <property type="entry name" value="Collagenase (Catalytic Domain)"/>
    <property type="match status" value="1"/>
</dbReference>
<dbReference type="Gene3D" id="1.10.1370.10">
    <property type="entry name" value="Neurolysin, domain 3"/>
    <property type="match status" value="1"/>
</dbReference>
<evidence type="ECO:0000256" key="1">
    <source>
        <dbReference type="ARBA" id="ARBA00006040"/>
    </source>
</evidence>
<gene>
    <name evidence="11" type="ORF">GHO39_18675</name>
    <name evidence="10" type="ORF">GHO40_22610</name>
</gene>